<dbReference type="Pfam" id="PF00155">
    <property type="entry name" value="Aminotran_1_2"/>
    <property type="match status" value="1"/>
</dbReference>
<comment type="similarity">
    <text evidence="1">In the C-terminal section; belongs to the class-I pyridoxal-phosphate-dependent aminotransferase family.</text>
</comment>
<evidence type="ECO:0000313" key="8">
    <source>
        <dbReference type="Proteomes" id="UP000824031"/>
    </source>
</evidence>
<evidence type="ECO:0000256" key="4">
    <source>
        <dbReference type="ARBA" id="ARBA00023125"/>
    </source>
</evidence>
<proteinExistence type="inferred from homology"/>
<dbReference type="Gene3D" id="1.10.10.10">
    <property type="entry name" value="Winged helix-like DNA-binding domain superfamily/Winged helix DNA-binding domain"/>
    <property type="match status" value="1"/>
</dbReference>
<dbReference type="InterPro" id="IPR000524">
    <property type="entry name" value="Tscrpt_reg_HTH_GntR"/>
</dbReference>
<dbReference type="EMBL" id="DXBO01000141">
    <property type="protein sequence ID" value="HIZ49045.1"/>
    <property type="molecule type" value="Genomic_DNA"/>
</dbReference>
<dbReference type="PROSITE" id="PS50949">
    <property type="entry name" value="HTH_GNTR"/>
    <property type="match status" value="1"/>
</dbReference>
<dbReference type="Proteomes" id="UP000824031">
    <property type="component" value="Unassembled WGS sequence"/>
</dbReference>
<accession>A0A9D2F507</accession>
<reference evidence="7" key="2">
    <citation type="submission" date="2021-04" db="EMBL/GenBank/DDBJ databases">
        <authorList>
            <person name="Gilroy R."/>
        </authorList>
    </citation>
    <scope>NUCLEOTIDE SEQUENCE</scope>
    <source>
        <strain evidence="7">3436</strain>
    </source>
</reference>
<dbReference type="SUPFAM" id="SSF53383">
    <property type="entry name" value="PLP-dependent transferases"/>
    <property type="match status" value="1"/>
</dbReference>
<dbReference type="InterPro" id="IPR004839">
    <property type="entry name" value="Aminotransferase_I/II_large"/>
</dbReference>
<keyword evidence="7" id="KW-0808">Transferase</keyword>
<reference evidence="7" key="1">
    <citation type="journal article" date="2021" name="PeerJ">
        <title>Extensive microbial diversity within the chicken gut microbiome revealed by metagenomics and culture.</title>
        <authorList>
            <person name="Gilroy R."/>
            <person name="Ravi A."/>
            <person name="Getino M."/>
            <person name="Pursley I."/>
            <person name="Horton D.L."/>
            <person name="Alikhan N.F."/>
            <person name="Baker D."/>
            <person name="Gharbi K."/>
            <person name="Hall N."/>
            <person name="Watson M."/>
            <person name="Adriaenssens E.M."/>
            <person name="Foster-Nyarko E."/>
            <person name="Jarju S."/>
            <person name="Secka A."/>
            <person name="Antonio M."/>
            <person name="Oren A."/>
            <person name="Chaudhuri R.R."/>
            <person name="La Ragione R."/>
            <person name="Hildebrand F."/>
            <person name="Pallen M.J."/>
        </authorList>
    </citation>
    <scope>NUCLEOTIDE SEQUENCE</scope>
    <source>
        <strain evidence="7">3436</strain>
    </source>
</reference>
<dbReference type="PANTHER" id="PTHR46577">
    <property type="entry name" value="HTH-TYPE TRANSCRIPTIONAL REGULATORY PROTEIN GABR"/>
    <property type="match status" value="1"/>
</dbReference>
<keyword evidence="7" id="KW-0032">Aminotransferase</keyword>
<sequence>MIDLHPESKSPLYEQLYAALADEIRQGLRAPGTALPGRRTMAAQQGVSVNTVDAAYQMLAAEGLAEARPRSGFYVQKTYGMLHSRPVSPAAPPPDSPLPGEAAPRYDLSTGSVDTALFPARSWGRIQKELLYQRPELLQRGETQGDAPLRTQIAHYLSAYRGVVCTPEQIVVGAGIEYLLGCLAHLFAGGCAAVENPGYSRTRAVLQNNGIPCTLVDIDRDGLSADELEASGANLCYLTPSHHFPTGVTMPAPRRAQLLTWAAARPGRYILEDDYDSEFRFDTRPLPSLQGMAGPEGPVVYLTTFSKSLAPGIRIACMVLPQGLLARYRQDFAVYANTVSRFEQQTLCEFMAGGYFTRHLARMRLVYKRRMEAFAAALRAALPGVILGSVHSGLHFLLTLPGAGGEAAMVEAAAREGVRLRGLSEYYLARPELCRPDTVVAGYSALKEEDIPAVAAALARAWRP</sequence>
<keyword evidence="4" id="KW-0238">DNA-binding</keyword>
<dbReference type="CDD" id="cd00609">
    <property type="entry name" value="AAT_like"/>
    <property type="match status" value="1"/>
</dbReference>
<dbReference type="InterPro" id="IPR051446">
    <property type="entry name" value="HTH_trans_reg/aminotransferase"/>
</dbReference>
<gene>
    <name evidence="7" type="ORF">H9810_10020</name>
</gene>
<name>A0A9D2F507_9FIRM</name>
<dbReference type="InterPro" id="IPR015424">
    <property type="entry name" value="PyrdxlP-dep_Trfase"/>
</dbReference>
<dbReference type="Gene3D" id="3.40.640.10">
    <property type="entry name" value="Type I PLP-dependent aspartate aminotransferase-like (Major domain)"/>
    <property type="match status" value="1"/>
</dbReference>
<dbReference type="GO" id="GO:0030170">
    <property type="term" value="F:pyridoxal phosphate binding"/>
    <property type="evidence" value="ECO:0007669"/>
    <property type="project" value="InterPro"/>
</dbReference>
<dbReference type="PANTHER" id="PTHR46577:SF1">
    <property type="entry name" value="HTH-TYPE TRANSCRIPTIONAL REGULATORY PROTEIN GABR"/>
    <property type="match status" value="1"/>
</dbReference>
<dbReference type="InterPro" id="IPR036388">
    <property type="entry name" value="WH-like_DNA-bd_sf"/>
</dbReference>
<keyword evidence="3" id="KW-0805">Transcription regulation</keyword>
<evidence type="ECO:0000259" key="6">
    <source>
        <dbReference type="PROSITE" id="PS50949"/>
    </source>
</evidence>
<evidence type="ECO:0000313" key="7">
    <source>
        <dbReference type="EMBL" id="HIZ49045.1"/>
    </source>
</evidence>
<dbReference type="AlphaFoldDB" id="A0A9D2F507"/>
<dbReference type="CDD" id="cd07377">
    <property type="entry name" value="WHTH_GntR"/>
    <property type="match status" value="1"/>
</dbReference>
<dbReference type="Pfam" id="PF00392">
    <property type="entry name" value="GntR"/>
    <property type="match status" value="1"/>
</dbReference>
<keyword evidence="5" id="KW-0804">Transcription</keyword>
<comment type="caution">
    <text evidence="7">The sequence shown here is derived from an EMBL/GenBank/DDBJ whole genome shotgun (WGS) entry which is preliminary data.</text>
</comment>
<dbReference type="GO" id="GO:0008483">
    <property type="term" value="F:transaminase activity"/>
    <property type="evidence" value="ECO:0007669"/>
    <property type="project" value="UniProtKB-KW"/>
</dbReference>
<dbReference type="SUPFAM" id="SSF46785">
    <property type="entry name" value="Winged helix' DNA-binding domain"/>
    <property type="match status" value="1"/>
</dbReference>
<evidence type="ECO:0000256" key="5">
    <source>
        <dbReference type="ARBA" id="ARBA00023163"/>
    </source>
</evidence>
<evidence type="ECO:0000256" key="1">
    <source>
        <dbReference type="ARBA" id="ARBA00005384"/>
    </source>
</evidence>
<dbReference type="SMART" id="SM00345">
    <property type="entry name" value="HTH_GNTR"/>
    <property type="match status" value="1"/>
</dbReference>
<evidence type="ECO:0000256" key="2">
    <source>
        <dbReference type="ARBA" id="ARBA00022898"/>
    </source>
</evidence>
<dbReference type="GO" id="GO:0003677">
    <property type="term" value="F:DNA binding"/>
    <property type="evidence" value="ECO:0007669"/>
    <property type="project" value="UniProtKB-KW"/>
</dbReference>
<dbReference type="InterPro" id="IPR015421">
    <property type="entry name" value="PyrdxlP-dep_Trfase_major"/>
</dbReference>
<organism evidence="7 8">
    <name type="scientific">Candidatus Gemmiger excrementavium</name>
    <dbReference type="NCBI Taxonomy" id="2838608"/>
    <lineage>
        <taxon>Bacteria</taxon>
        <taxon>Bacillati</taxon>
        <taxon>Bacillota</taxon>
        <taxon>Clostridia</taxon>
        <taxon>Eubacteriales</taxon>
        <taxon>Gemmiger</taxon>
    </lineage>
</organism>
<protein>
    <submittedName>
        <fullName evidence="7">PLP-dependent aminotransferase family protein</fullName>
    </submittedName>
</protein>
<feature type="domain" description="HTH gntR-type" evidence="6">
    <location>
        <begin position="10"/>
        <end position="78"/>
    </location>
</feature>
<keyword evidence="2" id="KW-0663">Pyridoxal phosphate</keyword>
<evidence type="ECO:0000256" key="3">
    <source>
        <dbReference type="ARBA" id="ARBA00023015"/>
    </source>
</evidence>
<dbReference type="GO" id="GO:0003700">
    <property type="term" value="F:DNA-binding transcription factor activity"/>
    <property type="evidence" value="ECO:0007669"/>
    <property type="project" value="InterPro"/>
</dbReference>
<dbReference type="InterPro" id="IPR036390">
    <property type="entry name" value="WH_DNA-bd_sf"/>
</dbReference>